<dbReference type="Pfam" id="PF02567">
    <property type="entry name" value="PhzC-PhzF"/>
    <property type="match status" value="2"/>
</dbReference>
<dbReference type="GO" id="GO:0005737">
    <property type="term" value="C:cytoplasm"/>
    <property type="evidence" value="ECO:0007669"/>
    <property type="project" value="TreeGrafter"/>
</dbReference>
<dbReference type="Gene3D" id="3.10.310.10">
    <property type="entry name" value="Diaminopimelate Epimerase, Chain A, domain 1"/>
    <property type="match status" value="2"/>
</dbReference>
<evidence type="ECO:0000256" key="1">
    <source>
        <dbReference type="PIRSR" id="PIRSR016184-1"/>
    </source>
</evidence>
<organism evidence="2 3">
    <name type="scientific">Dactylonectria estremocensis</name>
    <dbReference type="NCBI Taxonomy" id="1079267"/>
    <lineage>
        <taxon>Eukaryota</taxon>
        <taxon>Fungi</taxon>
        <taxon>Dikarya</taxon>
        <taxon>Ascomycota</taxon>
        <taxon>Pezizomycotina</taxon>
        <taxon>Sordariomycetes</taxon>
        <taxon>Hypocreomycetidae</taxon>
        <taxon>Hypocreales</taxon>
        <taxon>Nectriaceae</taxon>
        <taxon>Dactylonectria</taxon>
    </lineage>
</organism>
<dbReference type="PANTHER" id="PTHR13774:SF32">
    <property type="entry name" value="ANTISENSE-ENHANCING SEQUENCE 1"/>
    <property type="match status" value="1"/>
</dbReference>
<comment type="caution">
    <text evidence="2">The sequence shown here is derived from an EMBL/GenBank/DDBJ whole genome shotgun (WGS) entry which is preliminary data.</text>
</comment>
<dbReference type="EMBL" id="JAGMUU010000050">
    <property type="protein sequence ID" value="KAH7112604.1"/>
    <property type="molecule type" value="Genomic_DNA"/>
</dbReference>
<dbReference type="SUPFAM" id="SSF54506">
    <property type="entry name" value="Diaminopimelate epimerase-like"/>
    <property type="match status" value="1"/>
</dbReference>
<gene>
    <name evidence="2" type="ORF">B0J13DRAFT_631466</name>
</gene>
<dbReference type="AlphaFoldDB" id="A0A9P9D565"/>
<dbReference type="Proteomes" id="UP000717696">
    <property type="component" value="Unassembled WGS sequence"/>
</dbReference>
<keyword evidence="3" id="KW-1185">Reference proteome</keyword>
<dbReference type="NCBIfam" id="TIGR00654">
    <property type="entry name" value="PhzF_family"/>
    <property type="match status" value="1"/>
</dbReference>
<evidence type="ECO:0000313" key="2">
    <source>
        <dbReference type="EMBL" id="KAH7112604.1"/>
    </source>
</evidence>
<reference evidence="2" key="1">
    <citation type="journal article" date="2021" name="Nat. Commun.">
        <title>Genetic determinants of endophytism in the Arabidopsis root mycobiome.</title>
        <authorList>
            <person name="Mesny F."/>
            <person name="Miyauchi S."/>
            <person name="Thiergart T."/>
            <person name="Pickel B."/>
            <person name="Atanasova L."/>
            <person name="Karlsson M."/>
            <person name="Huettel B."/>
            <person name="Barry K.W."/>
            <person name="Haridas S."/>
            <person name="Chen C."/>
            <person name="Bauer D."/>
            <person name="Andreopoulos W."/>
            <person name="Pangilinan J."/>
            <person name="LaButti K."/>
            <person name="Riley R."/>
            <person name="Lipzen A."/>
            <person name="Clum A."/>
            <person name="Drula E."/>
            <person name="Henrissat B."/>
            <person name="Kohler A."/>
            <person name="Grigoriev I.V."/>
            <person name="Martin F.M."/>
            <person name="Hacquard S."/>
        </authorList>
    </citation>
    <scope>NUCLEOTIDE SEQUENCE</scope>
    <source>
        <strain evidence="2">MPI-CAGE-AT-0021</strain>
    </source>
</reference>
<name>A0A9P9D565_9HYPO</name>
<proteinExistence type="predicted"/>
<dbReference type="PANTHER" id="PTHR13774">
    <property type="entry name" value="PHENAZINE BIOSYNTHESIS PROTEIN"/>
    <property type="match status" value="1"/>
</dbReference>
<dbReference type="OrthoDB" id="75169at2759"/>
<evidence type="ECO:0000313" key="3">
    <source>
        <dbReference type="Proteomes" id="UP000717696"/>
    </source>
</evidence>
<feature type="active site" evidence="1">
    <location>
        <position position="50"/>
    </location>
</feature>
<sequence>MVSKLDFVTLDVFTGTPYTGNPLAVVRVPSSVTLTQEQKQQIAREFNLSETVILHEQTDEDRAEGLVRINIFTAYYEITFAGHPTVGTANYLLRLLPDVAAEYQGVEALQLKAGRFPIQLHDAVDGIQTSVAHNVHIHNNPFAGRPYGHYPVVSIVKGMTFILARLSGGLEELAAVDDHLLGVNKVFRGQAELDDGWRVGNVGSYYYVDLGYEDKGSVKVRKIRARMFSSREDPATGSAASALCSWLSLQEPGAETYRYHVTQGVEMGQKSDIHLEVRTRVADGGDSRTEIEEVRLSGSAVLTMEGKLAIPQA</sequence>
<protein>
    <submittedName>
        <fullName evidence="2">Phenazine biosynthesis protein-like protein phzf family</fullName>
    </submittedName>
</protein>
<dbReference type="GO" id="GO:0016853">
    <property type="term" value="F:isomerase activity"/>
    <property type="evidence" value="ECO:0007669"/>
    <property type="project" value="TreeGrafter"/>
</dbReference>
<dbReference type="PIRSF" id="PIRSF016184">
    <property type="entry name" value="PhzC_PhzF"/>
    <property type="match status" value="1"/>
</dbReference>
<accession>A0A9P9D565</accession>
<dbReference type="InterPro" id="IPR003719">
    <property type="entry name" value="Phenazine_PhzF-like"/>
</dbReference>